<dbReference type="AlphaFoldDB" id="A0A498KKP0"/>
<dbReference type="EMBL" id="RDQH01000328">
    <property type="protein sequence ID" value="RXI05903.1"/>
    <property type="molecule type" value="Genomic_DNA"/>
</dbReference>
<reference evidence="1 2" key="1">
    <citation type="submission" date="2018-10" db="EMBL/GenBank/DDBJ databases">
        <title>A high-quality apple genome assembly.</title>
        <authorList>
            <person name="Hu J."/>
        </authorList>
    </citation>
    <scope>NUCLEOTIDE SEQUENCE [LARGE SCALE GENOMIC DNA]</scope>
    <source>
        <strain evidence="2">cv. HFTH1</strain>
        <tissue evidence="1">Young leaf</tissue>
    </source>
</reference>
<name>A0A498KKP0_MALDO</name>
<sequence length="65" mass="7132">MMLQHQLMMSRSGAAGSGFGPMGLSLGNNGDFDRSNNDVGDFAHKVPTRRKKNMTASRKKVFLEC</sequence>
<keyword evidence="2" id="KW-1185">Reference proteome</keyword>
<dbReference type="Proteomes" id="UP000290289">
    <property type="component" value="Chromosome 2"/>
</dbReference>
<evidence type="ECO:0000313" key="2">
    <source>
        <dbReference type="Proteomes" id="UP000290289"/>
    </source>
</evidence>
<accession>A0A498KKP0</accession>
<organism evidence="1 2">
    <name type="scientific">Malus domestica</name>
    <name type="common">Apple</name>
    <name type="synonym">Pyrus malus</name>
    <dbReference type="NCBI Taxonomy" id="3750"/>
    <lineage>
        <taxon>Eukaryota</taxon>
        <taxon>Viridiplantae</taxon>
        <taxon>Streptophyta</taxon>
        <taxon>Embryophyta</taxon>
        <taxon>Tracheophyta</taxon>
        <taxon>Spermatophyta</taxon>
        <taxon>Magnoliopsida</taxon>
        <taxon>eudicotyledons</taxon>
        <taxon>Gunneridae</taxon>
        <taxon>Pentapetalae</taxon>
        <taxon>rosids</taxon>
        <taxon>fabids</taxon>
        <taxon>Rosales</taxon>
        <taxon>Rosaceae</taxon>
        <taxon>Amygdaloideae</taxon>
        <taxon>Maleae</taxon>
        <taxon>Malus</taxon>
    </lineage>
</organism>
<proteinExistence type="predicted"/>
<comment type="caution">
    <text evidence="1">The sequence shown here is derived from an EMBL/GenBank/DDBJ whole genome shotgun (WGS) entry which is preliminary data.</text>
</comment>
<evidence type="ECO:0000313" key="1">
    <source>
        <dbReference type="EMBL" id="RXI05903.1"/>
    </source>
</evidence>
<protein>
    <submittedName>
        <fullName evidence="1">Uncharacterized protein</fullName>
    </submittedName>
</protein>
<gene>
    <name evidence="1" type="ORF">DVH24_017945</name>
</gene>